<dbReference type="Proteomes" id="UP001151760">
    <property type="component" value="Unassembled WGS sequence"/>
</dbReference>
<dbReference type="SUPFAM" id="SSF56672">
    <property type="entry name" value="DNA/RNA polymerases"/>
    <property type="match status" value="1"/>
</dbReference>
<dbReference type="PROSITE" id="PS50878">
    <property type="entry name" value="RT_POL"/>
    <property type="match status" value="1"/>
</dbReference>
<sequence length="359" mass="39824">MGFGEKWCSWIDACLKSSSISVLVNGSPTIEFGLERGVRQGDPLSPFLFILAAEGLNLMIKEAVEKCIFKGIKVGSERVVVSHLQYADDTIFFGEWDKENAKNLMCILKCFERVSGLKVNLNKSRLYGVGVNSDEVSNMASWMDSWRWNLTQDEDELDKRGIDLDSLLCPCCDDSVESCDHSLVTCNVAKSVWDKNFEWWKIGPVNVFSANDLFRFSGNVAVHSYSRALWQLVDGVVHGIDRLLVPRAVVEEFNKRRSLREISAVLPEGAPVVDPRTNRLKKNSVSPVPAGAPPVLTDYTSLSSGAVLANALPRCPAGYDGVLFPMEEKAEKNATEVDTRPQVKVVAKQNRGVFVTFDP</sequence>
<dbReference type="InterPro" id="IPR000477">
    <property type="entry name" value="RT_dom"/>
</dbReference>
<evidence type="ECO:0000313" key="2">
    <source>
        <dbReference type="EMBL" id="GJT13183.1"/>
    </source>
</evidence>
<dbReference type="PANTHER" id="PTHR32499:SF3">
    <property type="entry name" value="FASCICLIN-LIKE ARABINOGALACTAN PROTEIN 16"/>
    <property type="match status" value="1"/>
</dbReference>
<organism evidence="2 3">
    <name type="scientific">Tanacetum coccineum</name>
    <dbReference type="NCBI Taxonomy" id="301880"/>
    <lineage>
        <taxon>Eukaryota</taxon>
        <taxon>Viridiplantae</taxon>
        <taxon>Streptophyta</taxon>
        <taxon>Embryophyta</taxon>
        <taxon>Tracheophyta</taxon>
        <taxon>Spermatophyta</taxon>
        <taxon>Magnoliopsida</taxon>
        <taxon>eudicotyledons</taxon>
        <taxon>Gunneridae</taxon>
        <taxon>Pentapetalae</taxon>
        <taxon>asterids</taxon>
        <taxon>campanulids</taxon>
        <taxon>Asterales</taxon>
        <taxon>Asteraceae</taxon>
        <taxon>Asteroideae</taxon>
        <taxon>Anthemideae</taxon>
        <taxon>Anthemidinae</taxon>
        <taxon>Tanacetum</taxon>
    </lineage>
</organism>
<evidence type="ECO:0000259" key="1">
    <source>
        <dbReference type="PROSITE" id="PS50878"/>
    </source>
</evidence>
<reference evidence="2" key="1">
    <citation type="journal article" date="2022" name="Int. J. Mol. Sci.">
        <title>Draft Genome of Tanacetum Coccineum: Genomic Comparison of Closely Related Tanacetum-Family Plants.</title>
        <authorList>
            <person name="Yamashiro T."/>
            <person name="Shiraishi A."/>
            <person name="Nakayama K."/>
            <person name="Satake H."/>
        </authorList>
    </citation>
    <scope>NUCLEOTIDE SEQUENCE</scope>
</reference>
<comment type="caution">
    <text evidence="2">The sequence shown here is derived from an EMBL/GenBank/DDBJ whole genome shotgun (WGS) entry which is preliminary data.</text>
</comment>
<dbReference type="InterPro" id="IPR044654">
    <property type="entry name" value="FLA15/16/17/18"/>
</dbReference>
<dbReference type="InterPro" id="IPR026960">
    <property type="entry name" value="RVT-Znf"/>
</dbReference>
<dbReference type="Pfam" id="PF13966">
    <property type="entry name" value="zf-RVT"/>
    <property type="match status" value="1"/>
</dbReference>
<proteinExistence type="predicted"/>
<keyword evidence="3" id="KW-1185">Reference proteome</keyword>
<feature type="domain" description="Reverse transcriptase" evidence="1">
    <location>
        <begin position="1"/>
        <end position="164"/>
    </location>
</feature>
<name>A0ABQ5BH98_9ASTR</name>
<dbReference type="PANTHER" id="PTHR32499">
    <property type="entry name" value="FASCICLIN-LIKE ARABINOGALACTAN PROTEIN 16"/>
    <property type="match status" value="1"/>
</dbReference>
<dbReference type="EMBL" id="BQNB010013208">
    <property type="protein sequence ID" value="GJT13183.1"/>
    <property type="molecule type" value="Genomic_DNA"/>
</dbReference>
<dbReference type="InterPro" id="IPR043502">
    <property type="entry name" value="DNA/RNA_pol_sf"/>
</dbReference>
<gene>
    <name evidence="2" type="ORF">Tco_0860225</name>
</gene>
<reference evidence="2" key="2">
    <citation type="submission" date="2022-01" db="EMBL/GenBank/DDBJ databases">
        <authorList>
            <person name="Yamashiro T."/>
            <person name="Shiraishi A."/>
            <person name="Satake H."/>
            <person name="Nakayama K."/>
        </authorList>
    </citation>
    <scope>NUCLEOTIDE SEQUENCE</scope>
</reference>
<accession>A0ABQ5BH98</accession>
<evidence type="ECO:0000313" key="3">
    <source>
        <dbReference type="Proteomes" id="UP001151760"/>
    </source>
</evidence>
<dbReference type="Pfam" id="PF00078">
    <property type="entry name" value="RVT_1"/>
    <property type="match status" value="1"/>
</dbReference>
<protein>
    <submittedName>
        <fullName evidence="2">Ribonuclease H protein</fullName>
    </submittedName>
</protein>